<dbReference type="Pfam" id="PF25583">
    <property type="entry name" value="WCX"/>
    <property type="match status" value="1"/>
</dbReference>
<dbReference type="GO" id="GO:0003700">
    <property type="term" value="F:DNA-binding transcription factor activity"/>
    <property type="evidence" value="ECO:0007669"/>
    <property type="project" value="InterPro"/>
</dbReference>
<keyword evidence="1" id="KW-0805">Transcription regulation</keyword>
<evidence type="ECO:0000256" key="2">
    <source>
        <dbReference type="ARBA" id="ARBA00023163"/>
    </source>
</evidence>
<dbReference type="InterPro" id="IPR001034">
    <property type="entry name" value="DeoR_HTH"/>
</dbReference>
<proteinExistence type="predicted"/>
<dbReference type="InterPro" id="IPR057727">
    <property type="entry name" value="WCX_dom"/>
</dbReference>
<keyword evidence="4" id="KW-0238">DNA-binding</keyword>
<dbReference type="GO" id="GO:0003677">
    <property type="term" value="F:DNA binding"/>
    <property type="evidence" value="ECO:0007669"/>
    <property type="project" value="UniProtKB-KW"/>
</dbReference>
<gene>
    <name evidence="4" type="ORF">HNR42_003591</name>
</gene>
<protein>
    <submittedName>
        <fullName evidence="4">Putative DNA-binding transcriptional regulator YafY</fullName>
    </submittedName>
</protein>
<keyword evidence="5" id="KW-1185">Reference proteome</keyword>
<feature type="domain" description="HTH deoR-type" evidence="3">
    <location>
        <begin position="3"/>
        <end position="66"/>
    </location>
</feature>
<sequence>MNRTDRLFALLLELRRDGWVQADELAHTFGVSVRTIYRDLLALSESGVPVVSAPGKGYRLMDGHFLPPLHLSAQEAVMLALGADVVRQAFDAEYAEAAASALKKLRSALPEERQDEVERLRRQVRMLPSLEPTEEAVLRTLRAAVLGQRVVSFVYHRPQSAPRTRRVYPLALVHLSGAWMLGAFDPVRGGRRTFRLSRMEEVQVLTDTFEPDPTWSAEPAAKRERHGLTVRLRFPSELRRTVQERPSFFRTNEQETPLGLEVTLQVGALQDILAWVLSWGAGVQVLEPAELREAVRAEARRMLLT</sequence>
<keyword evidence="2" id="KW-0804">Transcription</keyword>
<name>A0A841I8L5_9DEIO</name>
<reference evidence="4 5" key="1">
    <citation type="submission" date="2020-08" db="EMBL/GenBank/DDBJ databases">
        <title>Genomic Encyclopedia of Type Strains, Phase IV (KMG-IV): sequencing the most valuable type-strain genomes for metagenomic binning, comparative biology and taxonomic classification.</title>
        <authorList>
            <person name="Goeker M."/>
        </authorList>
    </citation>
    <scope>NUCLEOTIDE SEQUENCE [LARGE SCALE GENOMIC DNA]</scope>
    <source>
        <strain evidence="4 5">DSM 21458</strain>
    </source>
</reference>
<dbReference type="InterPro" id="IPR051534">
    <property type="entry name" value="CBASS_pafABC_assoc_protein"/>
</dbReference>
<dbReference type="Pfam" id="PF08279">
    <property type="entry name" value="HTH_11"/>
    <property type="match status" value="1"/>
</dbReference>
<dbReference type="Gene3D" id="1.10.10.10">
    <property type="entry name" value="Winged helix-like DNA-binding domain superfamily/Winged helix DNA-binding domain"/>
    <property type="match status" value="1"/>
</dbReference>
<organism evidence="4 5">
    <name type="scientific">Deinobacterium chartae</name>
    <dbReference type="NCBI Taxonomy" id="521158"/>
    <lineage>
        <taxon>Bacteria</taxon>
        <taxon>Thermotogati</taxon>
        <taxon>Deinococcota</taxon>
        <taxon>Deinococci</taxon>
        <taxon>Deinococcales</taxon>
        <taxon>Deinococcaceae</taxon>
        <taxon>Deinobacterium</taxon>
    </lineage>
</organism>
<dbReference type="Proteomes" id="UP000569951">
    <property type="component" value="Unassembled WGS sequence"/>
</dbReference>
<dbReference type="InterPro" id="IPR013196">
    <property type="entry name" value="HTH_11"/>
</dbReference>
<dbReference type="AlphaFoldDB" id="A0A841I8L5"/>
<dbReference type="EMBL" id="JACHHG010000022">
    <property type="protein sequence ID" value="MBB6100125.1"/>
    <property type="molecule type" value="Genomic_DNA"/>
</dbReference>
<dbReference type="PROSITE" id="PS52050">
    <property type="entry name" value="WYL"/>
    <property type="match status" value="1"/>
</dbReference>
<dbReference type="RefSeq" id="WP_183988861.1">
    <property type="nucleotide sequence ID" value="NZ_JACHHG010000022.1"/>
</dbReference>
<dbReference type="SMART" id="SM00420">
    <property type="entry name" value="HTH_DEOR"/>
    <property type="match status" value="1"/>
</dbReference>
<evidence type="ECO:0000259" key="3">
    <source>
        <dbReference type="PROSITE" id="PS51000"/>
    </source>
</evidence>
<dbReference type="InterPro" id="IPR028349">
    <property type="entry name" value="PafC-like"/>
</dbReference>
<dbReference type="SUPFAM" id="SSF46785">
    <property type="entry name" value="Winged helix' DNA-binding domain"/>
    <property type="match status" value="1"/>
</dbReference>
<comment type="caution">
    <text evidence="4">The sequence shown here is derived from an EMBL/GenBank/DDBJ whole genome shotgun (WGS) entry which is preliminary data.</text>
</comment>
<dbReference type="PIRSF" id="PIRSF016838">
    <property type="entry name" value="PafC"/>
    <property type="match status" value="1"/>
</dbReference>
<dbReference type="Pfam" id="PF13280">
    <property type="entry name" value="WYL"/>
    <property type="match status" value="1"/>
</dbReference>
<dbReference type="InterPro" id="IPR036388">
    <property type="entry name" value="WH-like_DNA-bd_sf"/>
</dbReference>
<accession>A0A841I8L5</accession>
<dbReference type="PANTHER" id="PTHR34580">
    <property type="match status" value="1"/>
</dbReference>
<dbReference type="PANTHER" id="PTHR34580:SF1">
    <property type="entry name" value="PROTEIN PAFC"/>
    <property type="match status" value="1"/>
</dbReference>
<evidence type="ECO:0000313" key="4">
    <source>
        <dbReference type="EMBL" id="MBB6100125.1"/>
    </source>
</evidence>
<evidence type="ECO:0000256" key="1">
    <source>
        <dbReference type="ARBA" id="ARBA00023015"/>
    </source>
</evidence>
<evidence type="ECO:0000313" key="5">
    <source>
        <dbReference type="Proteomes" id="UP000569951"/>
    </source>
</evidence>
<dbReference type="InterPro" id="IPR026881">
    <property type="entry name" value="WYL_dom"/>
</dbReference>
<dbReference type="PROSITE" id="PS51000">
    <property type="entry name" value="HTH_DEOR_2"/>
    <property type="match status" value="1"/>
</dbReference>
<dbReference type="InterPro" id="IPR036390">
    <property type="entry name" value="WH_DNA-bd_sf"/>
</dbReference>